<dbReference type="FunFam" id="1.25.40.10:FF:000212">
    <property type="entry name" value="Pentatricopeptide repeat-containing protein At2g03380, mitochondrial"/>
    <property type="match status" value="1"/>
</dbReference>
<proteinExistence type="inferred from homology"/>
<evidence type="ECO:0008006" key="7">
    <source>
        <dbReference type="Google" id="ProtNLM"/>
    </source>
</evidence>
<gene>
    <name evidence="5" type="ORF">CEURO_LOCUS8461</name>
</gene>
<comment type="caution">
    <text evidence="5">The sequence shown here is derived from an EMBL/GenBank/DDBJ whole genome shotgun (WGS) entry which is preliminary data.</text>
</comment>
<dbReference type="NCBIfam" id="TIGR00756">
    <property type="entry name" value="PPR"/>
    <property type="match status" value="3"/>
</dbReference>
<dbReference type="EMBL" id="CAMAPE010000016">
    <property type="protein sequence ID" value="CAH9082917.1"/>
    <property type="molecule type" value="Genomic_DNA"/>
</dbReference>
<keyword evidence="6" id="KW-1185">Reference proteome</keyword>
<keyword evidence="4" id="KW-0472">Membrane</keyword>
<keyword evidence="4" id="KW-0812">Transmembrane</keyword>
<dbReference type="PANTHER" id="PTHR47926">
    <property type="entry name" value="PENTATRICOPEPTIDE REPEAT-CONTAINING PROTEIN"/>
    <property type="match status" value="1"/>
</dbReference>
<protein>
    <recommendedName>
        <fullName evidence="7">Pentatricopeptide repeat-containing protein</fullName>
    </recommendedName>
</protein>
<evidence type="ECO:0000313" key="5">
    <source>
        <dbReference type="EMBL" id="CAH9082917.1"/>
    </source>
</evidence>
<reference evidence="5" key="1">
    <citation type="submission" date="2022-07" db="EMBL/GenBank/DDBJ databases">
        <authorList>
            <person name="Macas J."/>
            <person name="Novak P."/>
            <person name="Neumann P."/>
        </authorList>
    </citation>
    <scope>NUCLEOTIDE SEQUENCE</scope>
</reference>
<dbReference type="InterPro" id="IPR011990">
    <property type="entry name" value="TPR-like_helical_dom_sf"/>
</dbReference>
<feature type="repeat" description="PPR" evidence="3">
    <location>
        <begin position="198"/>
        <end position="228"/>
    </location>
</feature>
<evidence type="ECO:0000256" key="2">
    <source>
        <dbReference type="ARBA" id="ARBA00061659"/>
    </source>
</evidence>
<feature type="repeat" description="PPR" evidence="3">
    <location>
        <begin position="97"/>
        <end position="131"/>
    </location>
</feature>
<keyword evidence="1" id="KW-0677">Repeat</keyword>
<dbReference type="Proteomes" id="UP001152484">
    <property type="component" value="Unassembled WGS sequence"/>
</dbReference>
<feature type="repeat" description="PPR" evidence="3">
    <location>
        <begin position="332"/>
        <end position="366"/>
    </location>
</feature>
<dbReference type="FunFam" id="1.25.40.10:FF:000348">
    <property type="entry name" value="Pentatricopeptide repeat-containing protein chloroplastic"/>
    <property type="match status" value="1"/>
</dbReference>
<dbReference type="InterPro" id="IPR002885">
    <property type="entry name" value="PPR_rpt"/>
</dbReference>
<dbReference type="InterPro" id="IPR046848">
    <property type="entry name" value="E_motif"/>
</dbReference>
<comment type="similarity">
    <text evidence="2">Belongs to the PPR family. PCMP-E subfamily.</text>
</comment>
<feature type="repeat" description="PPR" evidence="3">
    <location>
        <begin position="229"/>
        <end position="263"/>
    </location>
</feature>
<dbReference type="Pfam" id="PF01535">
    <property type="entry name" value="PPR"/>
    <property type="match status" value="6"/>
</dbReference>
<feature type="transmembrane region" description="Helical" evidence="4">
    <location>
        <begin position="578"/>
        <end position="599"/>
    </location>
</feature>
<keyword evidence="4" id="KW-1133">Transmembrane helix</keyword>
<name>A0A9P1E708_CUSEU</name>
<sequence length="600" mass="66438">MVTLHHHRHNCNRRLIICRQSWRLIAILRLKCKSVAHIHQLKAQAVTRGCLCPHNETPLLPQLLHSFTSFLRPLSTPTVSAHLHFATAIFDLIRKPSSFCYNAVIRSHTLLSSPHTAITFFIEMQRSGVPPDSHTFPFVLKACALFGSIFLSRGLHCQALRLGFLVDVYVVNNLVHTYSLSGGVEDACKVFDGSCRRDVVSYNVMIDGFVKACEIVKGREVFDKMSVRDSFSWGALIAGYARTGNCREAISLFDEMLVSDVQPCNKSLVSVLSACSQLGDLEKGKAVHDHIRQTNGASIGDAYLATGLVDMYAKCGSIETAMEIFQTCCEKNIFTWNAMLFGLAIHGDGKLLLDHFSRMLDSGTPPDGVTFLGVLVGCSHTGLVDVARILFGEMESVYGVPRELKHYGCMADLFGRAGLIREAVEMIETMPMKGDVFVWGGLLGGCRTHGNLKLAEKAARRIAEIEPKDGGASSVMASVYADRERWDDLVKVRRIGAANKNAAAAAPGWSVIQTQGGGCKFFAWKEESNAKWESSELSWEEGRKLLYQLRDENMSVRHEVSELRAALQSEIQERRNCIMLITIIIVFVVVAMAMMICVLK</sequence>
<dbReference type="GO" id="GO:0003723">
    <property type="term" value="F:RNA binding"/>
    <property type="evidence" value="ECO:0007669"/>
    <property type="project" value="InterPro"/>
</dbReference>
<dbReference type="Pfam" id="PF13041">
    <property type="entry name" value="PPR_2"/>
    <property type="match status" value="1"/>
</dbReference>
<dbReference type="PROSITE" id="PS51375">
    <property type="entry name" value="PPR"/>
    <property type="match status" value="4"/>
</dbReference>
<dbReference type="Gene3D" id="1.25.40.10">
    <property type="entry name" value="Tetratricopeptide repeat domain"/>
    <property type="match status" value="3"/>
</dbReference>
<evidence type="ECO:0000256" key="1">
    <source>
        <dbReference type="ARBA" id="ARBA00022737"/>
    </source>
</evidence>
<dbReference type="PANTHER" id="PTHR47926:SF436">
    <property type="entry name" value="PENTATRICOPEPTIDE REPEAT-CONTAINING PROTEIN ELI1, CHLOROPLASTIC-LIKE ISOFORM X2"/>
    <property type="match status" value="1"/>
</dbReference>
<evidence type="ECO:0000256" key="3">
    <source>
        <dbReference type="PROSITE-ProRule" id="PRU00708"/>
    </source>
</evidence>
<dbReference type="Pfam" id="PF20431">
    <property type="entry name" value="E_motif"/>
    <property type="match status" value="1"/>
</dbReference>
<dbReference type="InterPro" id="IPR046960">
    <property type="entry name" value="PPR_At4g14850-like_plant"/>
</dbReference>
<evidence type="ECO:0000256" key="4">
    <source>
        <dbReference type="SAM" id="Phobius"/>
    </source>
</evidence>
<dbReference type="GO" id="GO:0009451">
    <property type="term" value="P:RNA modification"/>
    <property type="evidence" value="ECO:0007669"/>
    <property type="project" value="InterPro"/>
</dbReference>
<organism evidence="5 6">
    <name type="scientific">Cuscuta europaea</name>
    <name type="common">European dodder</name>
    <dbReference type="NCBI Taxonomy" id="41803"/>
    <lineage>
        <taxon>Eukaryota</taxon>
        <taxon>Viridiplantae</taxon>
        <taxon>Streptophyta</taxon>
        <taxon>Embryophyta</taxon>
        <taxon>Tracheophyta</taxon>
        <taxon>Spermatophyta</taxon>
        <taxon>Magnoliopsida</taxon>
        <taxon>eudicotyledons</taxon>
        <taxon>Gunneridae</taxon>
        <taxon>Pentapetalae</taxon>
        <taxon>asterids</taxon>
        <taxon>lamiids</taxon>
        <taxon>Solanales</taxon>
        <taxon>Convolvulaceae</taxon>
        <taxon>Cuscuteae</taxon>
        <taxon>Cuscuta</taxon>
        <taxon>Cuscuta subgen. Cuscuta</taxon>
    </lineage>
</organism>
<dbReference type="AlphaFoldDB" id="A0A9P1E708"/>
<dbReference type="OrthoDB" id="185373at2759"/>
<accession>A0A9P1E708</accession>
<evidence type="ECO:0000313" key="6">
    <source>
        <dbReference type="Proteomes" id="UP001152484"/>
    </source>
</evidence>